<reference evidence="1" key="1">
    <citation type="submission" date="2023-10" db="EMBL/GenBank/DDBJ databases">
        <title>Genome assembly of Pristionchus species.</title>
        <authorList>
            <person name="Yoshida K."/>
            <person name="Sommer R.J."/>
        </authorList>
    </citation>
    <scope>NUCLEOTIDE SEQUENCE</scope>
    <source>
        <strain evidence="1">RS0144</strain>
    </source>
</reference>
<accession>A0AAV5UHG9</accession>
<protein>
    <submittedName>
        <fullName evidence="1">Uncharacterized protein</fullName>
    </submittedName>
</protein>
<evidence type="ECO:0000313" key="2">
    <source>
        <dbReference type="Proteomes" id="UP001432027"/>
    </source>
</evidence>
<comment type="caution">
    <text evidence="1">The sequence shown here is derived from an EMBL/GenBank/DDBJ whole genome shotgun (WGS) entry which is preliminary data.</text>
</comment>
<dbReference type="AlphaFoldDB" id="A0AAV5UHG9"/>
<keyword evidence="2" id="KW-1185">Reference proteome</keyword>
<feature type="non-terminal residue" evidence="1">
    <location>
        <position position="1"/>
    </location>
</feature>
<name>A0AAV5UHG9_9BILA</name>
<gene>
    <name evidence="1" type="ORF">PENTCL1PPCAC_28583</name>
</gene>
<evidence type="ECO:0000313" key="1">
    <source>
        <dbReference type="EMBL" id="GMT06409.1"/>
    </source>
</evidence>
<proteinExistence type="predicted"/>
<sequence length="141" mass="16631">LVQGRTFIMTDISKQTFNQVGFGCDTLLSLTESHLHSTVEHYRQCVYLHDHRHLLCPFDVAFIEEEVDNANRLRRRLTFICENIAETIGHPGLSTLTRAARLLHFRELVADLQDHHTLLRASMVFEVRRRFERTLRLLRMF</sequence>
<dbReference type="EMBL" id="BTSX01000006">
    <property type="protein sequence ID" value="GMT06409.1"/>
    <property type="molecule type" value="Genomic_DNA"/>
</dbReference>
<organism evidence="1 2">
    <name type="scientific">Pristionchus entomophagus</name>
    <dbReference type="NCBI Taxonomy" id="358040"/>
    <lineage>
        <taxon>Eukaryota</taxon>
        <taxon>Metazoa</taxon>
        <taxon>Ecdysozoa</taxon>
        <taxon>Nematoda</taxon>
        <taxon>Chromadorea</taxon>
        <taxon>Rhabditida</taxon>
        <taxon>Rhabditina</taxon>
        <taxon>Diplogasteromorpha</taxon>
        <taxon>Diplogasteroidea</taxon>
        <taxon>Neodiplogasteridae</taxon>
        <taxon>Pristionchus</taxon>
    </lineage>
</organism>
<dbReference type="Proteomes" id="UP001432027">
    <property type="component" value="Unassembled WGS sequence"/>
</dbReference>